<feature type="compositionally biased region" description="Basic residues" evidence="6">
    <location>
        <begin position="294"/>
        <end position="304"/>
    </location>
</feature>
<dbReference type="Proteomes" id="UP000002320">
    <property type="component" value="Unassembled WGS sequence"/>
</dbReference>
<dbReference type="EnsemblMetazoa" id="CPIJ012603-RA">
    <property type="protein sequence ID" value="CPIJ012603-PA"/>
    <property type="gene ID" value="CPIJ012603"/>
</dbReference>
<dbReference type="HOGENOM" id="CLU_441641_0_0_1"/>
<dbReference type="PROSITE" id="PS50157">
    <property type="entry name" value="ZINC_FINGER_C2H2_2"/>
    <property type="match status" value="1"/>
</dbReference>
<reference evidence="8" key="1">
    <citation type="submission" date="2007-03" db="EMBL/GenBank/DDBJ databases">
        <title>Annotation of Culex pipiens quinquefasciatus.</title>
        <authorList>
            <consortium name="The Broad Institute Genome Sequencing Platform"/>
            <person name="Atkinson P.W."/>
            <person name="Hemingway J."/>
            <person name="Christensen B.M."/>
            <person name="Higgs S."/>
            <person name="Kodira C."/>
            <person name="Hannick L."/>
            <person name="Megy K."/>
            <person name="O'Leary S."/>
            <person name="Pearson M."/>
            <person name="Haas B.J."/>
            <person name="Mauceli E."/>
            <person name="Wortman J.R."/>
            <person name="Lee N.H."/>
            <person name="Guigo R."/>
            <person name="Stanke M."/>
            <person name="Alvarado L."/>
            <person name="Amedeo P."/>
            <person name="Antoine C.H."/>
            <person name="Arensburger P."/>
            <person name="Bidwell S.L."/>
            <person name="Crawford M."/>
            <person name="Camaro F."/>
            <person name="Devon K."/>
            <person name="Engels R."/>
            <person name="Hammond M."/>
            <person name="Howarth C."/>
            <person name="Koehrsen M."/>
            <person name="Lawson D."/>
            <person name="Montgomery P."/>
            <person name="Nene V."/>
            <person name="Nusbaum C."/>
            <person name="Puiu D."/>
            <person name="Romero-Severson J."/>
            <person name="Severson D.W."/>
            <person name="Shumway M."/>
            <person name="Sisk P."/>
            <person name="Stolte C."/>
            <person name="Zeng Q."/>
            <person name="Eisenstadt E."/>
            <person name="Fraser-Liggett C."/>
            <person name="Strausberg R."/>
            <person name="Galagan J."/>
            <person name="Birren B."/>
            <person name="Collins F.H."/>
        </authorList>
    </citation>
    <scope>NUCLEOTIDE SEQUENCE [LARGE SCALE GENOMIC DNA]</scope>
    <source>
        <strain evidence="8">JHB</strain>
    </source>
</reference>
<gene>
    <name evidence="9" type="primary">6045417</name>
    <name evidence="8" type="ORF">CpipJ_CPIJ012603</name>
</gene>
<dbReference type="PROSITE" id="PS00028">
    <property type="entry name" value="ZINC_FINGER_C2H2_1"/>
    <property type="match status" value="4"/>
</dbReference>
<dbReference type="VEuPathDB" id="VectorBase:CQUJHB012833"/>
<dbReference type="PANTHER" id="PTHR24379:SF121">
    <property type="entry name" value="C2H2-TYPE DOMAIN-CONTAINING PROTEIN"/>
    <property type="match status" value="1"/>
</dbReference>
<protein>
    <submittedName>
        <fullName evidence="8">Predicted protein</fullName>
    </submittedName>
</protein>
<dbReference type="OrthoDB" id="427030at2759"/>
<name>B0WZH3_CULQU</name>
<evidence type="ECO:0000313" key="9">
    <source>
        <dbReference type="EnsemblMetazoa" id="CPIJ012603-PA"/>
    </source>
</evidence>
<dbReference type="SMART" id="SM00355">
    <property type="entry name" value="ZnF_C2H2"/>
    <property type="match status" value="5"/>
</dbReference>
<feature type="compositionally biased region" description="Basic and acidic residues" evidence="6">
    <location>
        <begin position="395"/>
        <end position="406"/>
    </location>
</feature>
<proteinExistence type="predicted"/>
<evidence type="ECO:0000313" key="8">
    <source>
        <dbReference type="EMBL" id="EDS37487.1"/>
    </source>
</evidence>
<feature type="compositionally biased region" description="Basic and acidic residues" evidence="6">
    <location>
        <begin position="570"/>
        <end position="584"/>
    </location>
</feature>
<dbReference type="Gene3D" id="3.30.160.60">
    <property type="entry name" value="Classic Zinc Finger"/>
    <property type="match status" value="1"/>
</dbReference>
<dbReference type="InParanoid" id="B0WZH3"/>
<evidence type="ECO:0000259" key="7">
    <source>
        <dbReference type="PROSITE" id="PS50157"/>
    </source>
</evidence>
<keyword evidence="4" id="KW-0862">Zinc</keyword>
<feature type="region of interest" description="Disordered" evidence="6">
    <location>
        <begin position="278"/>
        <end position="305"/>
    </location>
</feature>
<keyword evidence="2" id="KW-0677">Repeat</keyword>
<dbReference type="VEuPathDB" id="VectorBase:CPIJ012603"/>
<keyword evidence="1" id="KW-0479">Metal-binding</keyword>
<dbReference type="GO" id="GO:0008270">
    <property type="term" value="F:zinc ion binding"/>
    <property type="evidence" value="ECO:0007669"/>
    <property type="project" value="UniProtKB-KW"/>
</dbReference>
<evidence type="ECO:0000256" key="4">
    <source>
        <dbReference type="ARBA" id="ARBA00022833"/>
    </source>
</evidence>
<evidence type="ECO:0000256" key="1">
    <source>
        <dbReference type="ARBA" id="ARBA00022723"/>
    </source>
</evidence>
<accession>B0WZH3</accession>
<evidence type="ECO:0000313" key="10">
    <source>
        <dbReference type="Proteomes" id="UP000002320"/>
    </source>
</evidence>
<feature type="compositionally biased region" description="Basic and acidic residues" evidence="6">
    <location>
        <begin position="356"/>
        <end position="370"/>
    </location>
</feature>
<feature type="compositionally biased region" description="Basic and acidic residues" evidence="6">
    <location>
        <begin position="421"/>
        <end position="435"/>
    </location>
</feature>
<feature type="domain" description="C2H2-type" evidence="7">
    <location>
        <begin position="97"/>
        <end position="124"/>
    </location>
</feature>
<dbReference type="EMBL" id="DS232207">
    <property type="protein sequence ID" value="EDS37487.1"/>
    <property type="molecule type" value="Genomic_DNA"/>
</dbReference>
<dbReference type="InterPro" id="IPR013087">
    <property type="entry name" value="Znf_C2H2_type"/>
</dbReference>
<keyword evidence="3 5" id="KW-0863">Zinc-finger</keyword>
<feature type="region of interest" description="Disordered" evidence="6">
    <location>
        <begin position="333"/>
        <end position="444"/>
    </location>
</feature>
<dbReference type="AlphaFoldDB" id="B0WZH3"/>
<evidence type="ECO:0000256" key="3">
    <source>
        <dbReference type="ARBA" id="ARBA00022771"/>
    </source>
</evidence>
<feature type="compositionally biased region" description="Basic residues" evidence="6">
    <location>
        <begin position="376"/>
        <end position="385"/>
    </location>
</feature>
<keyword evidence="10" id="KW-1185">Reference proteome</keyword>
<reference evidence="9" key="2">
    <citation type="submission" date="2020-05" db="UniProtKB">
        <authorList>
            <consortium name="EnsemblMetazoa"/>
        </authorList>
    </citation>
    <scope>IDENTIFICATION</scope>
    <source>
        <strain evidence="9">JHB</strain>
    </source>
</reference>
<feature type="region of interest" description="Disordered" evidence="6">
    <location>
        <begin position="547"/>
        <end position="584"/>
    </location>
</feature>
<organism>
    <name type="scientific">Culex quinquefasciatus</name>
    <name type="common">Southern house mosquito</name>
    <name type="synonym">Culex pungens</name>
    <dbReference type="NCBI Taxonomy" id="7176"/>
    <lineage>
        <taxon>Eukaryota</taxon>
        <taxon>Metazoa</taxon>
        <taxon>Ecdysozoa</taxon>
        <taxon>Arthropoda</taxon>
        <taxon>Hexapoda</taxon>
        <taxon>Insecta</taxon>
        <taxon>Pterygota</taxon>
        <taxon>Neoptera</taxon>
        <taxon>Endopterygota</taxon>
        <taxon>Diptera</taxon>
        <taxon>Nematocera</taxon>
        <taxon>Culicoidea</taxon>
        <taxon>Culicidae</taxon>
        <taxon>Culicinae</taxon>
        <taxon>Culicini</taxon>
        <taxon>Culex</taxon>
        <taxon>Culex</taxon>
    </lineage>
</organism>
<evidence type="ECO:0000256" key="5">
    <source>
        <dbReference type="PROSITE-ProRule" id="PRU00042"/>
    </source>
</evidence>
<evidence type="ECO:0000256" key="2">
    <source>
        <dbReference type="ARBA" id="ARBA00022737"/>
    </source>
</evidence>
<evidence type="ECO:0000256" key="6">
    <source>
        <dbReference type="SAM" id="MobiDB-lite"/>
    </source>
</evidence>
<feature type="compositionally biased region" description="Basic and acidic residues" evidence="6">
    <location>
        <begin position="333"/>
        <end position="343"/>
    </location>
</feature>
<dbReference type="PANTHER" id="PTHR24379">
    <property type="entry name" value="KRAB AND ZINC FINGER DOMAIN-CONTAINING"/>
    <property type="match status" value="1"/>
</dbReference>
<dbReference type="KEGG" id="cqu:CpipJ_CPIJ012603"/>
<sequence>MDPMESSCNAIIKQELIIDDDLELHDYEHLLQEFYYDQPADENQSDTVGDASEFQVEVEVPVPEEAEAVPWPVEEPSGRDHGRLTAIPMHRDEHGLFNCAECGKSYEKENTYFWHVRRHLNKKNERFFCQPCARPSALESNQQKDDQLEGDSFDFLLETFDEEVANPSSVIVKEEYVFEDGNQADDYETSLVDVLHSSTEITPAMASKKSSRTAGPARVRPYYAQQCPILGSNQKLKSHEMRKHRTIPSKSVLKSEINPINQPKPCTIILEDIHRQQDVNESPKKSQCKQKSPAFRHWKGRPKGSRQCPVCKQWFLTQDDLRVHFPVHNQRSKHVETKMEYNQDRPNPVEIMPADHQLDPELSKPLEMKSEPILNVRRKAGRPKGSRNSSSLPKVKSEPSLHERGNGIRQLRKRVSSPPDLKSEPTLHKRPEKGCDQGSRNGSRLIVIKEEPQLHVRRKVGRPKKAENVAKVNGLKQEERLGQLRRKVGRPNKKSFTYCARCSKHFASYASFKAHKSRHRNVDQRRFWCIPCEKGFASMNEKVSHEQRGHKHKVGSPGTVQPLKPLTRKPANEHKASFGAEERKRKVGRPKVCRKCPLCKIWIRSTVLFKEHVREHIQG</sequence>